<protein>
    <submittedName>
        <fullName evidence="2">Uncharacterized protein</fullName>
    </submittedName>
</protein>
<evidence type="ECO:0000313" key="3">
    <source>
        <dbReference type="Proteomes" id="UP000012043"/>
    </source>
</evidence>
<accession>J2IEC9</accession>
<keyword evidence="1" id="KW-0472">Membrane</keyword>
<keyword evidence="3" id="KW-1185">Reference proteome</keyword>
<evidence type="ECO:0000256" key="1">
    <source>
        <dbReference type="SAM" id="Phobius"/>
    </source>
</evidence>
<organism evidence="2 3">
    <name type="scientific">Alishewanella aestuarii B11</name>
    <dbReference type="NCBI Taxonomy" id="1197174"/>
    <lineage>
        <taxon>Bacteria</taxon>
        <taxon>Pseudomonadati</taxon>
        <taxon>Pseudomonadota</taxon>
        <taxon>Gammaproteobacteria</taxon>
        <taxon>Alteromonadales</taxon>
        <taxon>Alteromonadaceae</taxon>
        <taxon>Alishewanella</taxon>
    </lineage>
</organism>
<keyword evidence="1" id="KW-1133">Transmembrane helix</keyword>
<sequence>MVGGRFILACLPFIKTHWYFLCRSACAAFFALFWAGVSCFLTFAIAKLFGANARHHR</sequence>
<evidence type="ECO:0000313" key="2">
    <source>
        <dbReference type="EMBL" id="EJI85537.1"/>
    </source>
</evidence>
<dbReference type="Proteomes" id="UP000012043">
    <property type="component" value="Unassembled WGS sequence"/>
</dbReference>
<dbReference type="AlphaFoldDB" id="J2IEC9"/>
<comment type="caution">
    <text evidence="2">The sequence shown here is derived from an EMBL/GenBank/DDBJ whole genome shotgun (WGS) entry which is preliminary data.</text>
</comment>
<reference evidence="2 3" key="1">
    <citation type="journal article" date="2012" name="J. Bacteriol.">
        <title>Genome Sequence of Pectin-Degrading Alishewanella aestuarii Strain B11T, Isolated from Tidal Flat Sediment.</title>
        <authorList>
            <person name="Jung J."/>
            <person name="Choi S."/>
            <person name="Chun J."/>
            <person name="Park W."/>
        </authorList>
    </citation>
    <scope>NUCLEOTIDE SEQUENCE [LARGE SCALE GENOMIC DNA]</scope>
    <source>
        <strain evidence="2 3">B11</strain>
    </source>
</reference>
<proteinExistence type="predicted"/>
<gene>
    <name evidence="2" type="ORF">AEST_16330</name>
</gene>
<name>J2IEC9_9ALTE</name>
<dbReference type="EMBL" id="ALAB01000023">
    <property type="protein sequence ID" value="EJI85537.1"/>
    <property type="molecule type" value="Genomic_DNA"/>
</dbReference>
<feature type="transmembrane region" description="Helical" evidence="1">
    <location>
        <begin position="27"/>
        <end position="49"/>
    </location>
</feature>
<keyword evidence="1" id="KW-0812">Transmembrane</keyword>